<accession>A0AAV9FEL7</accession>
<gene>
    <name evidence="3" type="ORF">QJS10_CPA02g00198</name>
</gene>
<dbReference type="PANTHER" id="PTHR47184">
    <property type="entry name" value="PHOSPHATIDYLINOSITOL 3-AND 4-KINASE FAMILY PROTEIN-RELATED"/>
    <property type="match status" value="1"/>
</dbReference>
<dbReference type="Proteomes" id="UP001180020">
    <property type="component" value="Unassembled WGS sequence"/>
</dbReference>
<feature type="compositionally biased region" description="Polar residues" evidence="1">
    <location>
        <begin position="615"/>
        <end position="643"/>
    </location>
</feature>
<feature type="domain" description="Symplekin C-terminal" evidence="2">
    <location>
        <begin position="796"/>
        <end position="907"/>
    </location>
</feature>
<feature type="region of interest" description="Disordered" evidence="1">
    <location>
        <begin position="332"/>
        <end position="393"/>
    </location>
</feature>
<dbReference type="PANTHER" id="PTHR47184:SF3">
    <property type="entry name" value="PHOSPHATIDYLINOSITOL 3-AND 4-KINASE FAMILY PROTEIN-RELATED"/>
    <property type="match status" value="1"/>
</dbReference>
<organism evidence="3 4">
    <name type="scientific">Acorus calamus</name>
    <name type="common">Sweet flag</name>
    <dbReference type="NCBI Taxonomy" id="4465"/>
    <lineage>
        <taxon>Eukaryota</taxon>
        <taxon>Viridiplantae</taxon>
        <taxon>Streptophyta</taxon>
        <taxon>Embryophyta</taxon>
        <taxon>Tracheophyta</taxon>
        <taxon>Spermatophyta</taxon>
        <taxon>Magnoliopsida</taxon>
        <taxon>Liliopsida</taxon>
        <taxon>Acoraceae</taxon>
        <taxon>Acorus</taxon>
    </lineage>
</organism>
<dbReference type="InterPro" id="IPR022075">
    <property type="entry name" value="Symplekin_C"/>
</dbReference>
<reference evidence="3" key="2">
    <citation type="submission" date="2023-06" db="EMBL/GenBank/DDBJ databases">
        <authorList>
            <person name="Ma L."/>
            <person name="Liu K.-W."/>
            <person name="Li Z."/>
            <person name="Hsiao Y.-Y."/>
            <person name="Qi Y."/>
            <person name="Fu T."/>
            <person name="Tang G."/>
            <person name="Zhang D."/>
            <person name="Sun W.-H."/>
            <person name="Liu D.-K."/>
            <person name="Li Y."/>
            <person name="Chen G.-Z."/>
            <person name="Liu X.-D."/>
            <person name="Liao X.-Y."/>
            <person name="Jiang Y.-T."/>
            <person name="Yu X."/>
            <person name="Hao Y."/>
            <person name="Huang J."/>
            <person name="Zhao X.-W."/>
            <person name="Ke S."/>
            <person name="Chen Y.-Y."/>
            <person name="Wu W.-L."/>
            <person name="Hsu J.-L."/>
            <person name="Lin Y.-F."/>
            <person name="Huang M.-D."/>
            <person name="Li C.-Y."/>
            <person name="Huang L."/>
            <person name="Wang Z.-W."/>
            <person name="Zhao X."/>
            <person name="Zhong W.-Y."/>
            <person name="Peng D.-H."/>
            <person name="Ahmad S."/>
            <person name="Lan S."/>
            <person name="Zhang J.-S."/>
            <person name="Tsai W.-C."/>
            <person name="Van De Peer Y."/>
            <person name="Liu Z.-J."/>
        </authorList>
    </citation>
    <scope>NUCLEOTIDE SEQUENCE</scope>
    <source>
        <strain evidence="3">CP</strain>
        <tissue evidence="3">Leaves</tissue>
    </source>
</reference>
<dbReference type="EMBL" id="JAUJYO010000002">
    <property type="protein sequence ID" value="KAK1324177.1"/>
    <property type="molecule type" value="Genomic_DNA"/>
</dbReference>
<protein>
    <recommendedName>
        <fullName evidence="2">Symplekin C-terminal domain-containing protein</fullName>
    </recommendedName>
</protein>
<dbReference type="Pfam" id="PF12295">
    <property type="entry name" value="Symplekin_C"/>
    <property type="match status" value="1"/>
</dbReference>
<feature type="compositionally biased region" description="Low complexity" evidence="1">
    <location>
        <begin position="380"/>
        <end position="393"/>
    </location>
</feature>
<reference evidence="3" key="1">
    <citation type="journal article" date="2023" name="Nat. Commun.">
        <title>Diploid and tetraploid genomes of Acorus and the evolution of monocots.</title>
        <authorList>
            <person name="Ma L."/>
            <person name="Liu K.W."/>
            <person name="Li Z."/>
            <person name="Hsiao Y.Y."/>
            <person name="Qi Y."/>
            <person name="Fu T."/>
            <person name="Tang G.D."/>
            <person name="Zhang D."/>
            <person name="Sun W.H."/>
            <person name="Liu D.K."/>
            <person name="Li Y."/>
            <person name="Chen G.Z."/>
            <person name="Liu X.D."/>
            <person name="Liao X.Y."/>
            <person name="Jiang Y.T."/>
            <person name="Yu X."/>
            <person name="Hao Y."/>
            <person name="Huang J."/>
            <person name="Zhao X.W."/>
            <person name="Ke S."/>
            <person name="Chen Y.Y."/>
            <person name="Wu W.L."/>
            <person name="Hsu J.L."/>
            <person name="Lin Y.F."/>
            <person name="Huang M.D."/>
            <person name="Li C.Y."/>
            <person name="Huang L."/>
            <person name="Wang Z.W."/>
            <person name="Zhao X."/>
            <person name="Zhong W.Y."/>
            <person name="Peng D.H."/>
            <person name="Ahmad S."/>
            <person name="Lan S."/>
            <person name="Zhang J.S."/>
            <person name="Tsai W.C."/>
            <person name="Van de Peer Y."/>
            <person name="Liu Z.J."/>
        </authorList>
    </citation>
    <scope>NUCLEOTIDE SEQUENCE</scope>
    <source>
        <strain evidence="3">CP</strain>
    </source>
</reference>
<evidence type="ECO:0000256" key="1">
    <source>
        <dbReference type="SAM" id="MobiDB-lite"/>
    </source>
</evidence>
<evidence type="ECO:0000313" key="4">
    <source>
        <dbReference type="Proteomes" id="UP001180020"/>
    </source>
</evidence>
<comment type="caution">
    <text evidence="3">The sequence shown here is derived from an EMBL/GenBank/DDBJ whole genome shotgun (WGS) entry which is preliminary data.</text>
</comment>
<proteinExistence type="predicted"/>
<dbReference type="AlphaFoldDB" id="A0AAV9FEL7"/>
<feature type="region of interest" description="Disordered" evidence="1">
    <location>
        <begin position="30"/>
        <end position="78"/>
    </location>
</feature>
<feature type="compositionally biased region" description="Polar residues" evidence="1">
    <location>
        <begin position="919"/>
        <end position="931"/>
    </location>
</feature>
<keyword evidence="4" id="KW-1185">Reference proteome</keyword>
<name>A0AAV9FEL7_ACOCL</name>
<evidence type="ECO:0000313" key="3">
    <source>
        <dbReference type="EMBL" id="KAK1324177.1"/>
    </source>
</evidence>
<feature type="compositionally biased region" description="Basic and acidic residues" evidence="1">
    <location>
        <begin position="30"/>
        <end position="43"/>
    </location>
</feature>
<sequence length="931" mass="101088">MLLKSLRSMNAGEAADQVLRQVDKMLKGTDRITRDARISRDDVSSIEGPVSGDPSGKKYIVQGSDGPTSMDESPPKRTRYNSDISLAQSAPLAIEDQDDATLNGFSSNVSLTDRDPTPAEQMIGMIGALLAEGERGAESLEILISKIQPDLMADIVIANMKHLPSTSLPLFSRLDNLPTTSQTSSYALPQFMPAVSAPIPPPPLGSTHQVTSSVASGTGFGISTSDISPASNLLPDSKRDPRRFICLGIATVQLRLRQDLHLVIPPLMPPTSTILIVLTDLPVVRILVVLIHGVLQFLLKHNQAQITDDQSGLDGSLSGEVSLMAKSEGTILPMPSKNNMEIPDNAAVPSPDSSLKKNGDASSSSDVTENEGADISMPESDQSSSAVPSTSTSEVVSHELPLLPPYVELMDEQKKLLGKLTVVRIIEAYEQIQAIGWQSTSSVIAFSLSCPVLNQSTWTNNDDEIVVLLQKHIIPDYQHHKGHELAMEVLYHLHSVMVSKPDELSSSCAAKFYEKFLVEVAKSLCDSFPASDKSFSKLLSEVPLLPESALKLLEDLCRSHGFGQHDKVTFDGDRVTQGLGTVANKLYQVDYVSQMIEQFATDMLLSVVDQQTPDVELATGSSEQSTEVGSQETPIVGSQSSELGASESDPIKSAQPPPQNAATISLSQAHRHMSLYFALCAKKPDLLQLVFDIYGRAPKPVKQAVNRHIPILLRTLGSSYSELLRIISDPPPGSESLLMLVLQILTEMVPPADLVATVKHLYETKIKDAAILIPMLSLLSKDELVGLPLDKFQTALARILQVMDACTACFEQRTVFTQHVLEKSLNVLVEKMPLPLLLMRTVIQAIDAFPTLVDFVMGILSRLVSKQIWKMPKLWVGFLKCAYQTQPHSFPVLLQLPPPQLESALNKHPSLRGPLAAHANQTGDSGSPWSG</sequence>
<feature type="region of interest" description="Disordered" evidence="1">
    <location>
        <begin position="912"/>
        <end position="931"/>
    </location>
</feature>
<evidence type="ECO:0000259" key="2">
    <source>
        <dbReference type="Pfam" id="PF12295"/>
    </source>
</evidence>
<feature type="region of interest" description="Disordered" evidence="1">
    <location>
        <begin position="615"/>
        <end position="662"/>
    </location>
</feature>